<reference evidence="2" key="1">
    <citation type="journal article" date="2012" name="Nature">
        <title>A physical, genetic and functional sequence assembly of the barley genome.</title>
        <authorList>
            <consortium name="The International Barley Genome Sequencing Consortium"/>
            <person name="Mayer K.F."/>
            <person name="Waugh R."/>
            <person name="Brown J.W."/>
            <person name="Schulman A."/>
            <person name="Langridge P."/>
            <person name="Platzer M."/>
            <person name="Fincher G.B."/>
            <person name="Muehlbauer G.J."/>
            <person name="Sato K."/>
            <person name="Close T.J."/>
            <person name="Wise R.P."/>
            <person name="Stein N."/>
        </authorList>
    </citation>
    <scope>NUCLEOTIDE SEQUENCE [LARGE SCALE GENOMIC DNA]</scope>
    <source>
        <strain evidence="2">cv. Morex</strain>
    </source>
</reference>
<evidence type="ECO:0000313" key="2">
    <source>
        <dbReference type="Proteomes" id="UP000011116"/>
    </source>
</evidence>
<dbReference type="Proteomes" id="UP000011116">
    <property type="component" value="Chromosome 6H"/>
</dbReference>
<proteinExistence type="predicted"/>
<organism evidence="1 2">
    <name type="scientific">Hordeum vulgare subsp. vulgare</name>
    <name type="common">Domesticated barley</name>
    <dbReference type="NCBI Taxonomy" id="112509"/>
    <lineage>
        <taxon>Eukaryota</taxon>
        <taxon>Viridiplantae</taxon>
        <taxon>Streptophyta</taxon>
        <taxon>Embryophyta</taxon>
        <taxon>Tracheophyta</taxon>
        <taxon>Spermatophyta</taxon>
        <taxon>Magnoliopsida</taxon>
        <taxon>Liliopsida</taxon>
        <taxon>Poales</taxon>
        <taxon>Poaceae</taxon>
        <taxon>BOP clade</taxon>
        <taxon>Pooideae</taxon>
        <taxon>Triticodae</taxon>
        <taxon>Triticeae</taxon>
        <taxon>Hordeinae</taxon>
        <taxon>Hordeum</taxon>
    </lineage>
</organism>
<dbReference type="Gramene" id="HORVU.MOREX.r2.6HG0470020.1">
    <property type="protein sequence ID" value="HORVU.MOREX.r2.6HG0470020.1"/>
    <property type="gene ID" value="HORVU.MOREX.r2.6HG0470020"/>
</dbReference>
<reference evidence="1" key="3">
    <citation type="submission" date="2022-01" db="UniProtKB">
        <authorList>
            <consortium name="EnsemblPlants"/>
        </authorList>
    </citation>
    <scope>IDENTIFICATION</scope>
    <source>
        <strain evidence="1">subsp. vulgare</strain>
    </source>
</reference>
<evidence type="ECO:0008006" key="3">
    <source>
        <dbReference type="Google" id="ProtNLM"/>
    </source>
</evidence>
<name>M0UZS4_HORVV</name>
<dbReference type="Gramene" id="HORVU.MOREX.r3.6HG0567110.1">
    <property type="protein sequence ID" value="HORVU.MOREX.r3.6HG0567110.1"/>
    <property type="gene ID" value="HORVU.MOREX.r3.6HG0567110"/>
</dbReference>
<dbReference type="AlphaFoldDB" id="M0UZS4"/>
<dbReference type="ExpressionAtlas" id="M0UZS4">
    <property type="expression patterns" value="baseline"/>
</dbReference>
<dbReference type="GeneID" id="123401827"/>
<gene>
    <name evidence="1" type="primary">LOC123401827</name>
</gene>
<dbReference type="RefSeq" id="XP_044951617.1">
    <property type="nucleotide sequence ID" value="XM_045095682.1"/>
</dbReference>
<dbReference type="KEGG" id="hvg:123401827"/>
<dbReference type="PaxDb" id="4513-MLOC_16121.1"/>
<accession>M0UZS4</accession>
<dbReference type="PANTHER" id="PTHR31111">
    <property type="entry name" value="BNAA05G37150D PROTEIN-RELATED"/>
    <property type="match status" value="1"/>
</dbReference>
<reference evidence="1" key="2">
    <citation type="submission" date="2020-10" db="EMBL/GenBank/DDBJ databases">
        <authorList>
            <person name="Scholz U."/>
            <person name="Mascher M."/>
            <person name="Fiebig A."/>
        </authorList>
    </citation>
    <scope>NUCLEOTIDE SEQUENCE [LARGE SCALE GENOMIC DNA]</scope>
    <source>
        <strain evidence="1">cv. Morex</strain>
    </source>
</reference>
<sequence>MLCEVITLDDGCHAIWRGKQGPPAPITSDRDKSVTVKGVVYFLLEFRRPTFSGDHVEPGSMALFNLETEEWMGIVKGPMSVRSFVEDSNARFSYFSLAMELSLVCLDGFLVMAHDPECGPWDLWFLMDIEKCLWNKRYSIDHQSENLFAQPVDILNDGRIVISTSGLLRFYNPVTKTYTDCGMRKSTSVGTYTGSLLSSESTFTSKAERCTTCGCYFTLEEDEYYVTCKDCMLYAWPR</sequence>
<dbReference type="OrthoDB" id="611007at2759"/>
<dbReference type="EnsemblPlants" id="HORVU.MOREX.r3.6HG0567110.1">
    <property type="protein sequence ID" value="HORVU.MOREX.r3.6HG0567110.1"/>
    <property type="gene ID" value="HORVU.MOREX.r3.6HG0567110"/>
</dbReference>
<keyword evidence="2" id="KW-1185">Reference proteome</keyword>
<protein>
    <recommendedName>
        <fullName evidence="3">F-box associated domain-containing protein</fullName>
    </recommendedName>
</protein>
<dbReference type="PANTHER" id="PTHR31111:SF133">
    <property type="entry name" value="OS07G0196600 PROTEIN"/>
    <property type="match status" value="1"/>
</dbReference>
<evidence type="ECO:0000313" key="1">
    <source>
        <dbReference type="EnsemblPlants" id="HORVU.MOREX.r3.6HG0567110.1"/>
    </source>
</evidence>